<feature type="non-terminal residue" evidence="2">
    <location>
        <position position="208"/>
    </location>
</feature>
<evidence type="ECO:0000313" key="2">
    <source>
        <dbReference type="EMBL" id="KAJ3085925.1"/>
    </source>
</evidence>
<feature type="compositionally biased region" description="Basic and acidic residues" evidence="1">
    <location>
        <begin position="37"/>
        <end position="48"/>
    </location>
</feature>
<proteinExistence type="predicted"/>
<gene>
    <name evidence="2" type="ORF">HK100_008886</name>
</gene>
<dbReference type="EMBL" id="JADGJH010004412">
    <property type="protein sequence ID" value="KAJ3085925.1"/>
    <property type="molecule type" value="Genomic_DNA"/>
</dbReference>
<sequence length="208" mass="22160">MNFSKTRKFFEHRVARWHAEVNGEIPISSSSAWTAPRRGEGEDNDGRRGTRGRATMTQRRRRGSIGRQSEAYTTDAKYNSETRNYTDTNTKELYYVRNQHKMGATVADALHLELDSGDGVVRVVKGLDGLATTFAAAIFGSGNVAQLAATAPATLAANAVQALAVSPPCASQTGRSTASAAAAASTAASFRLGAPVAVVDPLNPRENF</sequence>
<name>A0AAD5SMN5_9FUNG</name>
<evidence type="ECO:0000256" key="1">
    <source>
        <dbReference type="SAM" id="MobiDB-lite"/>
    </source>
</evidence>
<comment type="caution">
    <text evidence="2">The sequence shown here is derived from an EMBL/GenBank/DDBJ whole genome shotgun (WGS) entry which is preliminary data.</text>
</comment>
<organism evidence="2 3">
    <name type="scientific">Physocladia obscura</name>
    <dbReference type="NCBI Taxonomy" id="109957"/>
    <lineage>
        <taxon>Eukaryota</taxon>
        <taxon>Fungi</taxon>
        <taxon>Fungi incertae sedis</taxon>
        <taxon>Chytridiomycota</taxon>
        <taxon>Chytridiomycota incertae sedis</taxon>
        <taxon>Chytridiomycetes</taxon>
        <taxon>Chytridiales</taxon>
        <taxon>Chytriomycetaceae</taxon>
        <taxon>Physocladia</taxon>
    </lineage>
</organism>
<accession>A0AAD5SMN5</accession>
<evidence type="ECO:0000313" key="3">
    <source>
        <dbReference type="Proteomes" id="UP001211907"/>
    </source>
</evidence>
<dbReference type="Proteomes" id="UP001211907">
    <property type="component" value="Unassembled WGS sequence"/>
</dbReference>
<dbReference type="AlphaFoldDB" id="A0AAD5SMN5"/>
<reference evidence="2" key="1">
    <citation type="submission" date="2020-05" db="EMBL/GenBank/DDBJ databases">
        <title>Phylogenomic resolution of chytrid fungi.</title>
        <authorList>
            <person name="Stajich J.E."/>
            <person name="Amses K."/>
            <person name="Simmons R."/>
            <person name="Seto K."/>
            <person name="Myers J."/>
            <person name="Bonds A."/>
            <person name="Quandt C.A."/>
            <person name="Barry K."/>
            <person name="Liu P."/>
            <person name="Grigoriev I."/>
            <person name="Longcore J.E."/>
            <person name="James T.Y."/>
        </authorList>
    </citation>
    <scope>NUCLEOTIDE SEQUENCE</scope>
    <source>
        <strain evidence="2">JEL0513</strain>
    </source>
</reference>
<keyword evidence="3" id="KW-1185">Reference proteome</keyword>
<protein>
    <submittedName>
        <fullName evidence="2">Uncharacterized protein</fullName>
    </submittedName>
</protein>
<feature type="region of interest" description="Disordered" evidence="1">
    <location>
        <begin position="28"/>
        <end position="72"/>
    </location>
</feature>